<keyword evidence="3" id="KW-1185">Reference proteome</keyword>
<dbReference type="EMBL" id="AAOH01000004">
    <property type="protein sequence ID" value="EAR28493.1"/>
    <property type="molecule type" value="Genomic_DNA"/>
</dbReference>
<name>A4CAT5_9GAMM</name>
<comment type="caution">
    <text evidence="2">The sequence shown here is derived from an EMBL/GenBank/DDBJ whole genome shotgun (WGS) entry which is preliminary data.</text>
</comment>
<gene>
    <name evidence="2" type="ORF">PTD2_21797</name>
</gene>
<evidence type="ECO:0000313" key="2">
    <source>
        <dbReference type="EMBL" id="EAR28493.1"/>
    </source>
</evidence>
<evidence type="ECO:0000313" key="3">
    <source>
        <dbReference type="Proteomes" id="UP000006201"/>
    </source>
</evidence>
<dbReference type="Pfam" id="PF05598">
    <property type="entry name" value="DUF772"/>
    <property type="match status" value="1"/>
</dbReference>
<accession>A4CAT5</accession>
<protein>
    <submittedName>
        <fullName evidence="2">Transposase IS4 family protein</fullName>
    </submittedName>
</protein>
<dbReference type="HOGENOM" id="CLU_1694003_0_0_6"/>
<reference evidence="2 3" key="1">
    <citation type="submission" date="2006-02" db="EMBL/GenBank/DDBJ databases">
        <authorList>
            <person name="Moran M.A."/>
            <person name="Kjelleberg S."/>
            <person name="Egan S."/>
            <person name="Saunders N."/>
            <person name="Thomas T."/>
            <person name="Ferriera S."/>
            <person name="Johnson J."/>
            <person name="Kravitz S."/>
            <person name="Halpern A."/>
            <person name="Remington K."/>
            <person name="Beeson K."/>
            <person name="Tran B."/>
            <person name="Rogers Y.-H."/>
            <person name="Friedman R."/>
            <person name="Venter J.C."/>
        </authorList>
    </citation>
    <scope>NUCLEOTIDE SEQUENCE [LARGE SCALE GENOMIC DNA]</scope>
    <source>
        <strain evidence="2 3">D2</strain>
    </source>
</reference>
<organism evidence="2 3">
    <name type="scientific">Pseudoalteromonas tunicata D2</name>
    <dbReference type="NCBI Taxonomy" id="87626"/>
    <lineage>
        <taxon>Bacteria</taxon>
        <taxon>Pseudomonadati</taxon>
        <taxon>Pseudomonadota</taxon>
        <taxon>Gammaproteobacteria</taxon>
        <taxon>Alteromonadales</taxon>
        <taxon>Pseudoalteromonadaceae</taxon>
        <taxon>Pseudoalteromonas</taxon>
    </lineage>
</organism>
<proteinExistence type="predicted"/>
<dbReference type="STRING" id="87626.PTD2_21797"/>
<feature type="domain" description="Transposase InsH N-terminal" evidence="1">
    <location>
        <begin position="23"/>
        <end position="110"/>
    </location>
</feature>
<dbReference type="Proteomes" id="UP000006201">
    <property type="component" value="Unassembled WGS sequence"/>
</dbReference>
<dbReference type="InterPro" id="IPR008490">
    <property type="entry name" value="Transposase_InsH_N"/>
</dbReference>
<sequence>MANYKPDLSCQNKFIPINFAEQILPGTFEYALCYIVENKLDLSGFDAWYHNDKTGAAAYSPAVMLKIILLGYAHGLISSRRIAKACEDNILFMSVSGDVQPHFTSIAAFVAKMHEQIEPLFTQVLMICDEEDLIGRNMFAIDGWHFILTKEVECK</sequence>
<dbReference type="PANTHER" id="PTHR33408">
    <property type="entry name" value="TRANSPOSASE"/>
    <property type="match status" value="1"/>
</dbReference>
<evidence type="ECO:0000259" key="1">
    <source>
        <dbReference type="Pfam" id="PF05598"/>
    </source>
</evidence>
<dbReference type="eggNOG" id="COG3666">
    <property type="taxonomic scope" value="Bacteria"/>
</dbReference>
<dbReference type="AlphaFoldDB" id="A4CAT5"/>